<proteinExistence type="predicted"/>
<sequence length="120" mass="13300">MIQVYEYDKNFILTKPVPIEPDEEGNYTIPENCTTVQPPSFIKAMYHPAEKTWTEAATQEEKKALEKQIESGRAPSPVDELKAQNAAITEQLAEAQSLAESQAQMIANLYLMLAEGGKGV</sequence>
<keyword evidence="2" id="KW-1185">Reference proteome</keyword>
<protein>
    <submittedName>
        <fullName evidence="1">Uncharacterized protein</fullName>
    </submittedName>
</protein>
<evidence type="ECO:0000313" key="1">
    <source>
        <dbReference type="EMBL" id="KXZ21813.1"/>
    </source>
</evidence>
<dbReference type="Proteomes" id="UP000075430">
    <property type="component" value="Unassembled WGS sequence"/>
</dbReference>
<organism evidence="1 2">
    <name type="scientific">Bacillus nakamurai</name>
    <dbReference type="NCBI Taxonomy" id="1793963"/>
    <lineage>
        <taxon>Bacteria</taxon>
        <taxon>Bacillati</taxon>
        <taxon>Bacillota</taxon>
        <taxon>Bacilli</taxon>
        <taxon>Bacillales</taxon>
        <taxon>Bacillaceae</taxon>
        <taxon>Bacillus</taxon>
    </lineage>
</organism>
<dbReference type="OrthoDB" id="2875985at2"/>
<name>A0A150FBQ3_9BACI</name>
<accession>A0A150FBQ3</accession>
<dbReference type="EMBL" id="LSBA01000006">
    <property type="protein sequence ID" value="KXZ21813.1"/>
    <property type="molecule type" value="Genomic_DNA"/>
</dbReference>
<gene>
    <name evidence="1" type="ORF">AXI58_12795</name>
</gene>
<reference evidence="2" key="1">
    <citation type="submission" date="2016-02" db="EMBL/GenBank/DDBJ databases">
        <authorList>
            <person name="Dunlap C."/>
        </authorList>
    </citation>
    <scope>NUCLEOTIDE SEQUENCE [LARGE SCALE GENOMIC DNA]</scope>
    <source>
        <strain evidence="2">NRRL B-41092</strain>
    </source>
</reference>
<evidence type="ECO:0000313" key="2">
    <source>
        <dbReference type="Proteomes" id="UP000075430"/>
    </source>
</evidence>
<comment type="caution">
    <text evidence="1">The sequence shown here is derived from an EMBL/GenBank/DDBJ whole genome shotgun (WGS) entry which is preliminary data.</text>
</comment>
<dbReference type="RefSeq" id="WP_061521169.1">
    <property type="nucleotide sequence ID" value="NZ_JARLZY010000005.1"/>
</dbReference>
<dbReference type="AlphaFoldDB" id="A0A150FBQ3"/>
<dbReference type="STRING" id="1793963.AXI58_12795"/>